<protein>
    <recommendedName>
        <fullName evidence="4">Esterase</fullName>
    </recommendedName>
</protein>
<evidence type="ECO:0000313" key="2">
    <source>
        <dbReference type="EMBL" id="EGK00909.1"/>
    </source>
</evidence>
<gene>
    <name evidence="2" type="ORF">HMPREF9455_02698</name>
</gene>
<comment type="caution">
    <text evidence="2">The sequence shown here is derived from an EMBL/GenBank/DDBJ whole genome shotgun (WGS) entry which is preliminary data.</text>
</comment>
<dbReference type="InterPro" id="IPR029058">
    <property type="entry name" value="AB_hydrolase_fold"/>
</dbReference>
<reference evidence="2 3" key="1">
    <citation type="submission" date="2011-04" db="EMBL/GenBank/DDBJ databases">
        <title>The Genome Sequence of Dysgonomonas gadei ATCC BAA-286.</title>
        <authorList>
            <consortium name="The Broad Institute Genome Sequencing Platform"/>
            <person name="Earl A."/>
            <person name="Ward D."/>
            <person name="Feldgarden M."/>
            <person name="Gevers D."/>
            <person name="Pudlo N."/>
            <person name="Martens E."/>
            <person name="Allen-Vercoe E."/>
            <person name="Young S.K."/>
            <person name="Zeng Q."/>
            <person name="Gargeya S."/>
            <person name="Fitzgerald M."/>
            <person name="Haas B."/>
            <person name="Abouelleil A."/>
            <person name="Alvarado L."/>
            <person name="Arachchi H.M."/>
            <person name="Berlin A."/>
            <person name="Brown A."/>
            <person name="Chapman S.B."/>
            <person name="Chen Z."/>
            <person name="Dunbar C."/>
            <person name="Freedman E."/>
            <person name="Gearin G."/>
            <person name="Gellesch M."/>
            <person name="Goldberg J."/>
            <person name="Griggs A."/>
            <person name="Gujja S."/>
            <person name="Heiman D."/>
            <person name="Howarth C."/>
            <person name="Larson L."/>
            <person name="Lui A."/>
            <person name="MacDonald P.J.P."/>
            <person name="Mehta T."/>
            <person name="Montmayeur A."/>
            <person name="Murphy C."/>
            <person name="Neiman D."/>
            <person name="Pearson M."/>
            <person name="Priest M."/>
            <person name="Roberts A."/>
            <person name="Saif S."/>
            <person name="Shea T."/>
            <person name="Shenoy N."/>
            <person name="Sisk P."/>
            <person name="Stolte C."/>
            <person name="Sykes S."/>
            <person name="Yandava C."/>
            <person name="Wortman J."/>
            <person name="Nusbaum C."/>
            <person name="Birren B."/>
        </authorList>
    </citation>
    <scope>NUCLEOTIDE SEQUENCE [LARGE SCALE GENOMIC DNA]</scope>
    <source>
        <strain evidence="2 3">ATCC BAA-286</strain>
    </source>
</reference>
<dbReference type="eggNOG" id="COG0627">
    <property type="taxonomic scope" value="Bacteria"/>
</dbReference>
<sequence>MKKLFTTLTLLVAITCLPLFSQTVDTIQVFSPKMNKTIKNVVVLPEGYDKSNPAKYPVLYLLHGYGGQYDTWVNGTKKSLPQDATRWQMIVVCPDGQNSWYWDSPVDPSMQFETYVSSELIKYIDEHYNTVASPKGRAVTGFSMGGHGGLWLGINHSDMFGACGSMSGGVDIRPFPNNWEMKSWLGKYKENEGQWNEHTVIDQLYKIEPNSLAIIIDCGVNDFFYNVNEELHKKMLYMNIPHDYIIRPGAHTHDYWNNAVDYQMMFFSKFFGRK</sequence>
<keyword evidence="3" id="KW-1185">Reference proteome</keyword>
<dbReference type="Proteomes" id="UP000004913">
    <property type="component" value="Unassembled WGS sequence"/>
</dbReference>
<dbReference type="HOGENOM" id="CLU_037618_3_1_10"/>
<feature type="signal peptide" evidence="1">
    <location>
        <begin position="1"/>
        <end position="21"/>
    </location>
</feature>
<evidence type="ECO:0008006" key="4">
    <source>
        <dbReference type="Google" id="ProtNLM"/>
    </source>
</evidence>
<feature type="chain" id="PRO_5003325646" description="Esterase" evidence="1">
    <location>
        <begin position="22"/>
        <end position="274"/>
    </location>
</feature>
<dbReference type="Gene3D" id="3.40.50.1820">
    <property type="entry name" value="alpha/beta hydrolase"/>
    <property type="match status" value="1"/>
</dbReference>
<name>F5J031_9BACT</name>
<dbReference type="PANTHER" id="PTHR48098:SF1">
    <property type="entry name" value="DIACYLGLYCEROL ACYLTRANSFERASE_MYCOLYLTRANSFERASE AG85A"/>
    <property type="match status" value="1"/>
</dbReference>
<evidence type="ECO:0000256" key="1">
    <source>
        <dbReference type="SAM" id="SignalP"/>
    </source>
</evidence>
<dbReference type="OrthoDB" id="9803578at2"/>
<accession>F5J031</accession>
<dbReference type="SUPFAM" id="SSF53474">
    <property type="entry name" value="alpha/beta-Hydrolases"/>
    <property type="match status" value="1"/>
</dbReference>
<dbReference type="STRING" id="742766.HMPREF9455_02698"/>
<dbReference type="InterPro" id="IPR050583">
    <property type="entry name" value="Mycobacterial_A85_antigen"/>
</dbReference>
<dbReference type="RefSeq" id="WP_006800228.1">
    <property type="nucleotide sequence ID" value="NZ_GL891985.1"/>
</dbReference>
<dbReference type="AlphaFoldDB" id="F5J031"/>
<dbReference type="InterPro" id="IPR000801">
    <property type="entry name" value="Esterase-like"/>
</dbReference>
<dbReference type="EMBL" id="ADLV01000032">
    <property type="protein sequence ID" value="EGK00909.1"/>
    <property type="molecule type" value="Genomic_DNA"/>
</dbReference>
<dbReference type="Pfam" id="PF00756">
    <property type="entry name" value="Esterase"/>
    <property type="match status" value="1"/>
</dbReference>
<proteinExistence type="predicted"/>
<keyword evidence="1" id="KW-0732">Signal</keyword>
<evidence type="ECO:0000313" key="3">
    <source>
        <dbReference type="Proteomes" id="UP000004913"/>
    </source>
</evidence>
<dbReference type="GO" id="GO:0016747">
    <property type="term" value="F:acyltransferase activity, transferring groups other than amino-acyl groups"/>
    <property type="evidence" value="ECO:0007669"/>
    <property type="project" value="TreeGrafter"/>
</dbReference>
<dbReference type="PANTHER" id="PTHR48098">
    <property type="entry name" value="ENTEROCHELIN ESTERASE-RELATED"/>
    <property type="match status" value="1"/>
</dbReference>
<organism evidence="2 3">
    <name type="scientific">Dysgonomonas gadei ATCC BAA-286</name>
    <dbReference type="NCBI Taxonomy" id="742766"/>
    <lineage>
        <taxon>Bacteria</taxon>
        <taxon>Pseudomonadati</taxon>
        <taxon>Bacteroidota</taxon>
        <taxon>Bacteroidia</taxon>
        <taxon>Bacteroidales</taxon>
        <taxon>Dysgonomonadaceae</taxon>
        <taxon>Dysgonomonas</taxon>
    </lineage>
</organism>